<feature type="transmembrane region" description="Helical" evidence="1">
    <location>
        <begin position="122"/>
        <end position="139"/>
    </location>
</feature>
<keyword evidence="1" id="KW-1133">Transmembrane helix</keyword>
<accession>A0A382YCX8</accession>
<dbReference type="AlphaFoldDB" id="A0A382YCX8"/>
<feature type="transmembrane region" description="Helical" evidence="1">
    <location>
        <begin position="91"/>
        <end position="110"/>
    </location>
</feature>
<evidence type="ECO:0000313" key="2">
    <source>
        <dbReference type="EMBL" id="SVD80368.1"/>
    </source>
</evidence>
<proteinExistence type="predicted"/>
<reference evidence="2" key="1">
    <citation type="submission" date="2018-05" db="EMBL/GenBank/DDBJ databases">
        <authorList>
            <person name="Lanie J.A."/>
            <person name="Ng W.-L."/>
            <person name="Kazmierczak K.M."/>
            <person name="Andrzejewski T.M."/>
            <person name="Davidsen T.M."/>
            <person name="Wayne K.J."/>
            <person name="Tettelin H."/>
            <person name="Glass J.I."/>
            <person name="Rusch D."/>
            <person name="Podicherti R."/>
            <person name="Tsui H.-C.T."/>
            <person name="Winkler M.E."/>
        </authorList>
    </citation>
    <scope>NUCLEOTIDE SEQUENCE</scope>
</reference>
<dbReference type="EMBL" id="UINC01174313">
    <property type="protein sequence ID" value="SVD80368.1"/>
    <property type="molecule type" value="Genomic_DNA"/>
</dbReference>
<evidence type="ECO:0000256" key="1">
    <source>
        <dbReference type="SAM" id="Phobius"/>
    </source>
</evidence>
<keyword evidence="1" id="KW-0812">Transmembrane</keyword>
<gene>
    <name evidence="2" type="ORF">METZ01_LOCUS433222</name>
</gene>
<feature type="transmembrane region" description="Helical" evidence="1">
    <location>
        <begin position="58"/>
        <end position="84"/>
    </location>
</feature>
<name>A0A382YCX8_9ZZZZ</name>
<feature type="transmembrane region" description="Helical" evidence="1">
    <location>
        <begin position="18"/>
        <end position="38"/>
    </location>
</feature>
<keyword evidence="1" id="KW-0472">Membrane</keyword>
<protein>
    <submittedName>
        <fullName evidence="2">Uncharacterized protein</fullName>
    </submittedName>
</protein>
<organism evidence="2">
    <name type="scientific">marine metagenome</name>
    <dbReference type="NCBI Taxonomy" id="408172"/>
    <lineage>
        <taxon>unclassified sequences</taxon>
        <taxon>metagenomes</taxon>
        <taxon>ecological metagenomes</taxon>
    </lineage>
</organism>
<sequence>MTILPNPNNNYLGSKISLYYLVVLACMFTFRGCVHYFAPDGGSGIIAGIPIEMYPEGAVQTIINAFGVYGIYHLIEAVLAWLIIFRWRAMIPLFLLFVMATQALGVVLVTVKPLPVIPPGQIGVYVFLPLSALAFFLSVKRM</sequence>